<reference evidence="1" key="1">
    <citation type="journal article" date="2013" name="Nature">
        <title>Draft genome of the wheat A-genome progenitor Triticum urartu.</title>
        <authorList>
            <person name="Ling H.Q."/>
            <person name="Zhao S."/>
            <person name="Liu D."/>
            <person name="Wang J."/>
            <person name="Sun H."/>
            <person name="Zhang C."/>
            <person name="Fan H."/>
            <person name="Li D."/>
            <person name="Dong L."/>
            <person name="Tao Y."/>
            <person name="Gao C."/>
            <person name="Wu H."/>
            <person name="Li Y."/>
            <person name="Cui Y."/>
            <person name="Guo X."/>
            <person name="Zheng S."/>
            <person name="Wang B."/>
            <person name="Yu K."/>
            <person name="Liang Q."/>
            <person name="Yang W."/>
            <person name="Lou X."/>
            <person name="Chen J."/>
            <person name="Feng M."/>
            <person name="Jian J."/>
            <person name="Zhang X."/>
            <person name="Luo G."/>
            <person name="Jiang Y."/>
            <person name="Liu J."/>
            <person name="Wang Z."/>
            <person name="Sha Y."/>
            <person name="Zhang B."/>
            <person name="Wu H."/>
            <person name="Tang D."/>
            <person name="Shen Q."/>
            <person name="Xue P."/>
            <person name="Zou S."/>
            <person name="Wang X."/>
            <person name="Liu X."/>
            <person name="Wang F."/>
            <person name="Yang Y."/>
            <person name="An X."/>
            <person name="Dong Z."/>
            <person name="Zhang K."/>
            <person name="Zhang X."/>
            <person name="Luo M.C."/>
            <person name="Dvorak J."/>
            <person name="Tong Y."/>
            <person name="Wang J."/>
            <person name="Yang H."/>
            <person name="Li Z."/>
            <person name="Wang D."/>
            <person name="Zhang A."/>
            <person name="Wang J."/>
        </authorList>
    </citation>
    <scope>NUCLEOTIDE SEQUENCE</scope>
</reference>
<organism evidence="1">
    <name type="scientific">Triticum urartu</name>
    <name type="common">Red wild einkorn</name>
    <name type="synonym">Crithodium urartu</name>
    <dbReference type="NCBI Taxonomy" id="4572"/>
    <lineage>
        <taxon>Eukaryota</taxon>
        <taxon>Viridiplantae</taxon>
        <taxon>Streptophyta</taxon>
        <taxon>Embryophyta</taxon>
        <taxon>Tracheophyta</taxon>
        <taxon>Spermatophyta</taxon>
        <taxon>Magnoliopsida</taxon>
        <taxon>Liliopsida</taxon>
        <taxon>Poales</taxon>
        <taxon>Poaceae</taxon>
        <taxon>BOP clade</taxon>
        <taxon>Pooideae</taxon>
        <taxon>Triticodae</taxon>
        <taxon>Triticeae</taxon>
        <taxon>Triticinae</taxon>
        <taxon>Triticum</taxon>
    </lineage>
</organism>
<sequence length="455" mass="50867">MDGSGMVFLLDAVGSRSIESIQRPLAGLKARGGASKNGVGGSSSEPEDEERKERVDSLAAVALAVVDQAIDNPKLFKGIFEQVRGLPIKTWSGRIHLILAYSVTLAGAAHGGQGHGSINPTRTGDGEDGIIWDELENESQEAAQMEAEQKNAIVVDDEDGNTVINYGKAHGSSAEAASADADNTSRSGWGDKYPPSIGLYIQSSDHDIFKFNVNMMECGEDVLKKCIHHMLSQKEKIIYCGWLDRFRGIFDPRFVASAQLNYNCVSVHPEELCRDAGETNWDYISTMMHPDVMGCRIDWVKKFMFLVNFMDCWPLYILDTEKKIMIVHEMTETDPACEMKIKHEALAKKFQHRFCTLFNDMFGAGLVETRGLSFVYPLVAQHGQCSSLVNVMFNRMEDSGVYILHYFVEFIRLYLQSTLTQAQIEHLRKKFAYEIVTMKGNNGDIPELLHDIIID</sequence>
<evidence type="ECO:0000313" key="1">
    <source>
        <dbReference type="EMBL" id="EMS57168.1"/>
    </source>
</evidence>
<protein>
    <submittedName>
        <fullName evidence="1">Uncharacterized protein</fullName>
    </submittedName>
</protein>
<name>M7Z224_TRIUA</name>
<dbReference type="AlphaFoldDB" id="M7Z224"/>
<proteinExistence type="predicted"/>
<dbReference type="EMBL" id="KD149422">
    <property type="protein sequence ID" value="EMS57168.1"/>
    <property type="molecule type" value="Genomic_DNA"/>
</dbReference>
<accession>M7Z224</accession>
<gene>
    <name evidence="1" type="ORF">TRIUR3_17357</name>
</gene>